<keyword evidence="5 6" id="KW-0560">Oxidoreductase</keyword>
<keyword evidence="3 6" id="KW-0285">Flavoprotein</keyword>
<dbReference type="eggNOG" id="COG1960">
    <property type="taxonomic scope" value="Bacteria"/>
</dbReference>
<evidence type="ECO:0000256" key="6">
    <source>
        <dbReference type="RuleBase" id="RU362125"/>
    </source>
</evidence>
<dbReference type="Gene3D" id="1.20.140.10">
    <property type="entry name" value="Butyryl-CoA Dehydrogenase, subunit A, domain 3"/>
    <property type="match status" value="1"/>
</dbReference>
<dbReference type="Proteomes" id="UP000027986">
    <property type="component" value="Chromosome"/>
</dbReference>
<dbReference type="SUPFAM" id="SSF47203">
    <property type="entry name" value="Acyl-CoA dehydrogenase C-terminal domain-like"/>
    <property type="match status" value="1"/>
</dbReference>
<evidence type="ECO:0000256" key="5">
    <source>
        <dbReference type="ARBA" id="ARBA00023002"/>
    </source>
</evidence>
<keyword evidence="4 6" id="KW-0274">FAD</keyword>
<dbReference type="InterPro" id="IPR046373">
    <property type="entry name" value="Acyl-CoA_Oxase/DH_mid-dom_sf"/>
</dbReference>
<dbReference type="RefSeq" id="WP_038568700.1">
    <property type="nucleotide sequence ID" value="NZ_CP008889.1"/>
</dbReference>
<sequence>MIDLEIPKKFVPLVKQAGSMADEVFRPVSRKYDLAEHTYPAELDLVSALIDGMTDSGASNGAGAAGSTRAKDGTDQAPASTDADEATGVTKPASGKKAGKGNKNGANMSSALSIMQTCRGDVGLTLSIPRQGLGNAAIAAVANDEQKERYGNRWAAMAITEPDTGSDSGNIRTTATKDGDEYVLNGEKIFVTSGERAELVVVWATLDRSLGKKAIKSFVVERSNPGLKLVRLEHKLGIRASDTAAFVLEDCRVPANDLLGDPEIRTEGGFGGAMQTFDNTRPLVAAMAVGLTRACLDFTRTALEKAGHGQDWDAPVAAQTYASARLVQMEADYESALLLTLRAAWMADNGKPNSMEASMAKAKAGRTCVNVALQCVELVGVDGYAESELLEKWARDAKILDIFEGTQQIQLLVVARRLLGLTSGQLK</sequence>
<feature type="domain" description="Acyl-CoA dehydrogenase/oxidase C-terminal" evidence="8">
    <location>
        <begin position="268"/>
        <end position="419"/>
    </location>
</feature>
<dbReference type="InterPro" id="IPR036250">
    <property type="entry name" value="AcylCo_DH-like_C"/>
</dbReference>
<gene>
    <name evidence="10" type="ORF">HX89_09260</name>
</gene>
<evidence type="ECO:0000259" key="9">
    <source>
        <dbReference type="Pfam" id="PF02770"/>
    </source>
</evidence>
<dbReference type="OrthoDB" id="2769798at2"/>
<dbReference type="InterPro" id="IPR009100">
    <property type="entry name" value="AcylCoA_DH/oxidase_NM_dom_sf"/>
</dbReference>
<organism evidence="10 11">
    <name type="scientific">Dermacoccus nishinomiyaensis</name>
    <dbReference type="NCBI Taxonomy" id="1274"/>
    <lineage>
        <taxon>Bacteria</taxon>
        <taxon>Bacillati</taxon>
        <taxon>Actinomycetota</taxon>
        <taxon>Actinomycetes</taxon>
        <taxon>Micrococcales</taxon>
        <taxon>Dermacoccaceae</taxon>
        <taxon>Dermacoccus</taxon>
    </lineage>
</organism>
<evidence type="ECO:0000313" key="11">
    <source>
        <dbReference type="Proteomes" id="UP000027986"/>
    </source>
</evidence>
<feature type="domain" description="Acyl-CoA oxidase/dehydrogenase middle" evidence="9">
    <location>
        <begin position="156"/>
        <end position="251"/>
    </location>
</feature>
<dbReference type="Gene3D" id="1.10.540.10">
    <property type="entry name" value="Acyl-CoA dehydrogenase/oxidase, N-terminal domain"/>
    <property type="match status" value="1"/>
</dbReference>
<dbReference type="InterPro" id="IPR037069">
    <property type="entry name" value="AcylCoA_DH/ox_N_sf"/>
</dbReference>
<protein>
    <submittedName>
        <fullName evidence="10">Acyl-CoA dehydrogenase</fullName>
    </submittedName>
</protein>
<comment type="similarity">
    <text evidence="2 6">Belongs to the acyl-CoA dehydrogenase family.</text>
</comment>
<dbReference type="GeneID" id="41841327"/>
<dbReference type="KEGG" id="dni:HX89_09260"/>
<accession>A0A075JM37</accession>
<feature type="compositionally biased region" description="Low complexity" evidence="7">
    <location>
        <begin position="93"/>
        <end position="105"/>
    </location>
</feature>
<evidence type="ECO:0000256" key="1">
    <source>
        <dbReference type="ARBA" id="ARBA00001974"/>
    </source>
</evidence>
<dbReference type="AlphaFoldDB" id="A0A075JM37"/>
<proteinExistence type="inferred from homology"/>
<dbReference type="Gene3D" id="2.40.110.10">
    <property type="entry name" value="Butyryl-CoA Dehydrogenase, subunit A, domain 2"/>
    <property type="match status" value="1"/>
</dbReference>
<dbReference type="InterPro" id="IPR006091">
    <property type="entry name" value="Acyl-CoA_Oxase/DH_mid-dom"/>
</dbReference>
<name>A0A075JM37_9MICO</name>
<feature type="compositionally biased region" description="Low complexity" evidence="7">
    <location>
        <begin position="58"/>
        <end position="67"/>
    </location>
</feature>
<dbReference type="InterPro" id="IPR009075">
    <property type="entry name" value="AcylCo_DH/oxidase_C"/>
</dbReference>
<dbReference type="PANTHER" id="PTHR43884:SF12">
    <property type="entry name" value="ISOVALERYL-COA DEHYDROGENASE, MITOCHONDRIAL-RELATED"/>
    <property type="match status" value="1"/>
</dbReference>
<evidence type="ECO:0000259" key="8">
    <source>
        <dbReference type="Pfam" id="PF00441"/>
    </source>
</evidence>
<evidence type="ECO:0000313" key="10">
    <source>
        <dbReference type="EMBL" id="AIF41103.1"/>
    </source>
</evidence>
<reference evidence="10 11" key="1">
    <citation type="submission" date="2014-07" db="EMBL/GenBank/DDBJ databases">
        <title>Genome Sequencing of Dermacoccus nishinomiyaensis.</title>
        <authorList>
            <person name="Hong K.W."/>
            <person name="Chan K.G."/>
        </authorList>
    </citation>
    <scope>NUCLEOTIDE SEQUENCE [LARGE SCALE GENOMIC DNA]</scope>
    <source>
        <strain evidence="10 11">M25</strain>
    </source>
</reference>
<dbReference type="EMBL" id="CP008889">
    <property type="protein sequence ID" value="AIF41103.1"/>
    <property type="molecule type" value="Genomic_DNA"/>
</dbReference>
<dbReference type="FunFam" id="2.40.110.10:FF:000001">
    <property type="entry name" value="Acyl-CoA dehydrogenase, mitochondrial"/>
    <property type="match status" value="1"/>
</dbReference>
<keyword evidence="11" id="KW-1185">Reference proteome</keyword>
<dbReference type="PANTHER" id="PTHR43884">
    <property type="entry name" value="ACYL-COA DEHYDROGENASE"/>
    <property type="match status" value="1"/>
</dbReference>
<dbReference type="Pfam" id="PF02770">
    <property type="entry name" value="Acyl-CoA_dh_M"/>
    <property type="match status" value="1"/>
</dbReference>
<dbReference type="GO" id="GO:0003995">
    <property type="term" value="F:acyl-CoA dehydrogenase activity"/>
    <property type="evidence" value="ECO:0007669"/>
    <property type="project" value="TreeGrafter"/>
</dbReference>
<dbReference type="GO" id="GO:0050660">
    <property type="term" value="F:flavin adenine dinucleotide binding"/>
    <property type="evidence" value="ECO:0007669"/>
    <property type="project" value="InterPro"/>
</dbReference>
<evidence type="ECO:0000256" key="3">
    <source>
        <dbReference type="ARBA" id="ARBA00022630"/>
    </source>
</evidence>
<dbReference type="Pfam" id="PF00441">
    <property type="entry name" value="Acyl-CoA_dh_1"/>
    <property type="match status" value="1"/>
</dbReference>
<evidence type="ECO:0000256" key="7">
    <source>
        <dbReference type="SAM" id="MobiDB-lite"/>
    </source>
</evidence>
<evidence type="ECO:0000256" key="4">
    <source>
        <dbReference type="ARBA" id="ARBA00022827"/>
    </source>
</evidence>
<dbReference type="SUPFAM" id="SSF56645">
    <property type="entry name" value="Acyl-CoA dehydrogenase NM domain-like"/>
    <property type="match status" value="1"/>
</dbReference>
<comment type="cofactor">
    <cofactor evidence="1 6">
        <name>FAD</name>
        <dbReference type="ChEBI" id="CHEBI:57692"/>
    </cofactor>
</comment>
<feature type="region of interest" description="Disordered" evidence="7">
    <location>
        <begin position="58"/>
        <end position="105"/>
    </location>
</feature>
<evidence type="ECO:0000256" key="2">
    <source>
        <dbReference type="ARBA" id="ARBA00009347"/>
    </source>
</evidence>
<dbReference type="HOGENOM" id="CLU_018204_3_6_11"/>